<evidence type="ECO:0000256" key="6">
    <source>
        <dbReference type="ARBA" id="ARBA00023242"/>
    </source>
</evidence>
<organism evidence="11 12">
    <name type="scientific">Marmota monax</name>
    <name type="common">Woodchuck</name>
    <dbReference type="NCBI Taxonomy" id="9995"/>
    <lineage>
        <taxon>Eukaryota</taxon>
        <taxon>Metazoa</taxon>
        <taxon>Chordata</taxon>
        <taxon>Craniata</taxon>
        <taxon>Vertebrata</taxon>
        <taxon>Euteleostomi</taxon>
        <taxon>Mammalia</taxon>
        <taxon>Eutheria</taxon>
        <taxon>Euarchontoglires</taxon>
        <taxon>Glires</taxon>
        <taxon>Rodentia</taxon>
        <taxon>Sciuromorpha</taxon>
        <taxon>Sciuridae</taxon>
        <taxon>Xerinae</taxon>
        <taxon>Marmotini</taxon>
        <taxon>Marmota</taxon>
    </lineage>
</organism>
<comment type="similarity">
    <text evidence="3">Belongs to the CENP-Q/OKP1 family.</text>
</comment>
<keyword evidence="6" id="KW-0539">Nucleus</keyword>
<evidence type="ECO:0000313" key="12">
    <source>
        <dbReference type="Proteomes" id="UP000335636"/>
    </source>
</evidence>
<evidence type="ECO:0000256" key="8">
    <source>
        <dbReference type="SAM" id="Coils"/>
    </source>
</evidence>
<name>A0A5E4BQI2_MARMO</name>
<dbReference type="AlphaFoldDB" id="A0A5E4BQI2"/>
<dbReference type="Pfam" id="PF13094">
    <property type="entry name" value="CENP-Q"/>
    <property type="match status" value="1"/>
</dbReference>
<evidence type="ECO:0000313" key="11">
    <source>
        <dbReference type="EMBL" id="VTJ71903.1"/>
    </source>
</evidence>
<evidence type="ECO:0000256" key="3">
    <source>
        <dbReference type="ARBA" id="ARBA00008191"/>
    </source>
</evidence>
<feature type="compositionally biased region" description="Basic and acidic residues" evidence="9">
    <location>
        <begin position="94"/>
        <end position="108"/>
    </location>
</feature>
<dbReference type="GO" id="GO:0005634">
    <property type="term" value="C:nucleus"/>
    <property type="evidence" value="ECO:0007669"/>
    <property type="project" value="UniProtKB-SubCell"/>
</dbReference>
<evidence type="ECO:0000256" key="7">
    <source>
        <dbReference type="ARBA" id="ARBA00023328"/>
    </source>
</evidence>
<proteinExistence type="inferred from homology"/>
<keyword evidence="12" id="KW-1185">Reference proteome</keyword>
<keyword evidence="7" id="KW-0137">Centromere</keyword>
<keyword evidence="8" id="KW-0175">Coiled coil</keyword>
<gene>
    <name evidence="10" type="ORF">GHT09_000847</name>
    <name evidence="11" type="ORF">MONAX_5E038260</name>
</gene>
<evidence type="ECO:0000256" key="5">
    <source>
        <dbReference type="ARBA" id="ARBA00022454"/>
    </source>
</evidence>
<feature type="coiled-coil region" evidence="8">
    <location>
        <begin position="228"/>
        <end position="276"/>
    </location>
</feature>
<evidence type="ECO:0000256" key="4">
    <source>
        <dbReference type="ARBA" id="ARBA00016397"/>
    </source>
</evidence>
<dbReference type="GO" id="GO:0000775">
    <property type="term" value="C:chromosome, centromeric region"/>
    <property type="evidence" value="ECO:0007669"/>
    <property type="project" value="UniProtKB-SubCell"/>
</dbReference>
<protein>
    <recommendedName>
        <fullName evidence="4">Centromere protein Q</fullName>
    </recommendedName>
</protein>
<feature type="region of interest" description="Disordered" evidence="9">
    <location>
        <begin position="75"/>
        <end position="124"/>
    </location>
</feature>
<dbReference type="Proteomes" id="UP000335636">
    <property type="component" value="Unassembled WGS sequence"/>
</dbReference>
<dbReference type="InterPro" id="IPR025212">
    <property type="entry name" value="CAD_CENP-Q"/>
</dbReference>
<comment type="subcellular location">
    <subcellularLocation>
        <location evidence="2">Chromosome</location>
        <location evidence="2">Centromere</location>
    </subcellularLocation>
    <subcellularLocation>
        <location evidence="1">Nucleus</location>
    </subcellularLocation>
</comment>
<dbReference type="PANTHER" id="PTHR31345:SF3">
    <property type="entry name" value="CENTROMERE PROTEIN Q"/>
    <property type="match status" value="1"/>
</dbReference>
<evidence type="ECO:0000256" key="2">
    <source>
        <dbReference type="ARBA" id="ARBA00004584"/>
    </source>
</evidence>
<sequence length="341" mass="38916">MTSGAGLDDRLLLQAFPLSSHVIPGLRLLIIWARSSLSTSSRETEEESVSGESDRAPSCALWVEHPDLSFSKIEMPGKANASKKSQQLKRSSKRKIDNEELELSEKQVRNTGKRNKNHPKNLSSEEQIKHTNLKQIKIASNKRKTWQLLSNSTREHLQTMIESVIIAILSNKIKEKEQIQCHLNYLKIRLLQLCETMKVPPRKLKYLTNVSNLLKMEKAQETANEEGLALLQEEIDKMVETTESMTENIHRLKNKIQIVAHEVEEEEEKVKQMLQMDCSGVLSLPELSQNSLKAPTLHKEILMLIPNQNALLKDLDVLHNSSHMKNLSMFIEEAYKKLDAS</sequence>
<keyword evidence="5" id="KW-0158">Chromosome</keyword>
<dbReference type="EMBL" id="CABDUW010000597">
    <property type="protein sequence ID" value="VTJ71903.1"/>
    <property type="molecule type" value="Genomic_DNA"/>
</dbReference>
<dbReference type="PANTHER" id="PTHR31345">
    <property type="entry name" value="CENTROMERE PROTEIN Q"/>
    <property type="match status" value="1"/>
</dbReference>
<dbReference type="EMBL" id="WJEC01000031">
    <property type="protein sequence ID" value="KAF7486748.1"/>
    <property type="molecule type" value="Genomic_DNA"/>
</dbReference>
<evidence type="ECO:0000256" key="1">
    <source>
        <dbReference type="ARBA" id="ARBA00004123"/>
    </source>
</evidence>
<dbReference type="Proteomes" id="UP000662637">
    <property type="component" value="Unassembled WGS sequence"/>
</dbReference>
<evidence type="ECO:0000313" key="10">
    <source>
        <dbReference type="EMBL" id="KAF7486748.1"/>
    </source>
</evidence>
<accession>A0A5E4BQI2</accession>
<reference evidence="10" key="2">
    <citation type="submission" date="2020-08" db="EMBL/GenBank/DDBJ databases">
        <authorList>
            <person name="Shumante A."/>
            <person name="Zimin A.V."/>
            <person name="Puiu D."/>
            <person name="Salzberg S.L."/>
        </authorList>
    </citation>
    <scope>NUCLEOTIDE SEQUENCE</scope>
    <source>
        <strain evidence="10">WC2-LM</strain>
        <tissue evidence="10">Liver</tissue>
    </source>
</reference>
<evidence type="ECO:0000256" key="9">
    <source>
        <dbReference type="SAM" id="MobiDB-lite"/>
    </source>
</evidence>
<reference evidence="11 12" key="1">
    <citation type="submission" date="2019-04" db="EMBL/GenBank/DDBJ databases">
        <authorList>
            <person name="Alioto T."/>
            <person name="Alioto T."/>
        </authorList>
    </citation>
    <scope>NUCLEOTIDE SEQUENCE [LARGE SCALE GENOMIC DNA]</scope>
</reference>